<feature type="transmembrane region" description="Helical" evidence="7">
    <location>
        <begin position="122"/>
        <end position="142"/>
    </location>
</feature>
<reference evidence="9 10" key="1">
    <citation type="submission" date="2023-03" db="EMBL/GenBank/DDBJ databases">
        <title>Draft genome sequence of the bacteria which degrade cell wall of Tricholomamatutake.</title>
        <authorList>
            <person name="Konishi Y."/>
            <person name="Fukuta Y."/>
            <person name="Shirasaka N."/>
        </authorList>
    </citation>
    <scope>NUCLEOTIDE SEQUENCE [LARGE SCALE GENOMIC DNA]</scope>
    <source>
        <strain evidence="10">mu1</strain>
    </source>
</reference>
<dbReference type="RefSeq" id="WP_284238526.1">
    <property type="nucleotide sequence ID" value="NZ_BSSQ01000009.1"/>
</dbReference>
<feature type="transmembrane region" description="Helical" evidence="7">
    <location>
        <begin position="217"/>
        <end position="244"/>
    </location>
</feature>
<evidence type="ECO:0000256" key="1">
    <source>
        <dbReference type="ARBA" id="ARBA00004651"/>
    </source>
</evidence>
<evidence type="ECO:0000256" key="5">
    <source>
        <dbReference type="ARBA" id="ARBA00022989"/>
    </source>
</evidence>
<feature type="transmembrane region" description="Helical" evidence="7">
    <location>
        <begin position="171"/>
        <end position="192"/>
    </location>
</feature>
<feature type="transmembrane region" description="Helical" evidence="7">
    <location>
        <begin position="27"/>
        <end position="53"/>
    </location>
</feature>
<dbReference type="Proteomes" id="UP001157114">
    <property type="component" value="Unassembled WGS sequence"/>
</dbReference>
<dbReference type="SUPFAM" id="SSF161098">
    <property type="entry name" value="MetI-like"/>
    <property type="match status" value="1"/>
</dbReference>
<evidence type="ECO:0000256" key="7">
    <source>
        <dbReference type="RuleBase" id="RU363032"/>
    </source>
</evidence>
<keyword evidence="6 7" id="KW-0472">Membrane</keyword>
<name>A0ABQ6GA22_9BACL</name>
<dbReference type="InterPro" id="IPR035906">
    <property type="entry name" value="MetI-like_sf"/>
</dbReference>
<dbReference type="Pfam" id="PF00528">
    <property type="entry name" value="BPD_transp_1"/>
    <property type="match status" value="1"/>
</dbReference>
<evidence type="ECO:0000313" key="10">
    <source>
        <dbReference type="Proteomes" id="UP001157114"/>
    </source>
</evidence>
<keyword evidence="4 7" id="KW-0812">Transmembrane</keyword>
<proteinExistence type="inferred from homology"/>
<comment type="similarity">
    <text evidence="7">Belongs to the binding-protein-dependent transport system permease family.</text>
</comment>
<evidence type="ECO:0000256" key="4">
    <source>
        <dbReference type="ARBA" id="ARBA00022692"/>
    </source>
</evidence>
<comment type="caution">
    <text evidence="9">The sequence shown here is derived from an EMBL/GenBank/DDBJ whole genome shotgun (WGS) entry which is preliminary data.</text>
</comment>
<feature type="transmembrane region" description="Helical" evidence="7">
    <location>
        <begin position="278"/>
        <end position="298"/>
    </location>
</feature>
<keyword evidence="3" id="KW-1003">Cell membrane</keyword>
<evidence type="ECO:0000256" key="3">
    <source>
        <dbReference type="ARBA" id="ARBA00022475"/>
    </source>
</evidence>
<feature type="transmembrane region" description="Helical" evidence="7">
    <location>
        <begin position="89"/>
        <end position="110"/>
    </location>
</feature>
<feature type="domain" description="ABC transmembrane type-1" evidence="8">
    <location>
        <begin position="85"/>
        <end position="297"/>
    </location>
</feature>
<evidence type="ECO:0000313" key="9">
    <source>
        <dbReference type="EMBL" id="GLX67768.1"/>
    </source>
</evidence>
<sequence>MNSVNSAAAASKATTSKSRRRAPIDKAGYLFIAPGYLVYFAFIFIPLLVGLYYSFTNYNFYSTPAFVGFDNYVRLFHDKLFGTAVYNTFIYSLFSIFPQMALGLLLAVLLNGKLRGRLFARVSVYVPNVTSMVAVSMIWLWIYDPSLGILNRVLKTVGLAPVQWLYDPSTAMAAIIMMGIWKSIGYTMIVYLSGLQSIPTSLYEAAHMDGATKVRQFFAITIPMLKPTTFFILVMSCINSFMVFEQVNILTNGGPLNKTTTIVHQIYLRGFQDFQMGYASAMAMVLFVITLLITLLNFRLGNKGNDTDVD</sequence>
<evidence type="ECO:0000259" key="8">
    <source>
        <dbReference type="PROSITE" id="PS50928"/>
    </source>
</evidence>
<dbReference type="PANTHER" id="PTHR30193:SF37">
    <property type="entry name" value="INNER MEMBRANE ABC TRANSPORTER PERMEASE PROTEIN YCJO"/>
    <property type="match status" value="1"/>
</dbReference>
<gene>
    <name evidence="9" type="ORF">MU1_21130</name>
</gene>
<dbReference type="CDD" id="cd06261">
    <property type="entry name" value="TM_PBP2"/>
    <property type="match status" value="1"/>
</dbReference>
<accession>A0ABQ6GA22</accession>
<dbReference type="EMBL" id="BSSQ01000009">
    <property type="protein sequence ID" value="GLX67768.1"/>
    <property type="molecule type" value="Genomic_DNA"/>
</dbReference>
<comment type="subcellular location">
    <subcellularLocation>
        <location evidence="1 7">Cell membrane</location>
        <topology evidence="1 7">Multi-pass membrane protein</topology>
    </subcellularLocation>
</comment>
<evidence type="ECO:0000256" key="2">
    <source>
        <dbReference type="ARBA" id="ARBA00022448"/>
    </source>
</evidence>
<keyword evidence="5 7" id="KW-1133">Transmembrane helix</keyword>
<dbReference type="InterPro" id="IPR000515">
    <property type="entry name" value="MetI-like"/>
</dbReference>
<keyword evidence="2 7" id="KW-0813">Transport</keyword>
<dbReference type="PROSITE" id="PS50928">
    <property type="entry name" value="ABC_TM1"/>
    <property type="match status" value="1"/>
</dbReference>
<protein>
    <submittedName>
        <fullName evidence="9">Sugar ABC transporter permease</fullName>
    </submittedName>
</protein>
<organism evidence="9 10">
    <name type="scientific">Paenibacillus glycanilyticus</name>
    <dbReference type="NCBI Taxonomy" id="126569"/>
    <lineage>
        <taxon>Bacteria</taxon>
        <taxon>Bacillati</taxon>
        <taxon>Bacillota</taxon>
        <taxon>Bacilli</taxon>
        <taxon>Bacillales</taxon>
        <taxon>Paenibacillaceae</taxon>
        <taxon>Paenibacillus</taxon>
    </lineage>
</organism>
<evidence type="ECO:0000256" key="6">
    <source>
        <dbReference type="ARBA" id="ARBA00023136"/>
    </source>
</evidence>
<keyword evidence="10" id="KW-1185">Reference proteome</keyword>
<dbReference type="Gene3D" id="1.10.3720.10">
    <property type="entry name" value="MetI-like"/>
    <property type="match status" value="1"/>
</dbReference>
<dbReference type="InterPro" id="IPR051393">
    <property type="entry name" value="ABC_transporter_permease"/>
</dbReference>
<dbReference type="PANTHER" id="PTHR30193">
    <property type="entry name" value="ABC TRANSPORTER PERMEASE PROTEIN"/>
    <property type="match status" value="1"/>
</dbReference>